<evidence type="ECO:0000313" key="8">
    <source>
        <dbReference type="Proteomes" id="UP001172684"/>
    </source>
</evidence>
<reference evidence="7" key="1">
    <citation type="submission" date="2022-10" db="EMBL/GenBank/DDBJ databases">
        <title>Culturing micro-colonial fungi from biological soil crusts in the Mojave desert and describing Neophaeococcomyces mojavensis, and introducing the new genera and species Taxawa tesnikishii.</title>
        <authorList>
            <person name="Kurbessoian T."/>
            <person name="Stajich J.E."/>
        </authorList>
    </citation>
    <scope>NUCLEOTIDE SEQUENCE</scope>
    <source>
        <strain evidence="7">TK_1</strain>
    </source>
</reference>
<dbReference type="InterPro" id="IPR035425">
    <property type="entry name" value="CENP-T/H4_C"/>
</dbReference>
<feature type="compositionally biased region" description="Acidic residues" evidence="5">
    <location>
        <begin position="339"/>
        <end position="356"/>
    </location>
</feature>
<dbReference type="CDD" id="cd22920">
    <property type="entry name" value="HFD_CENP-T"/>
    <property type="match status" value="1"/>
</dbReference>
<comment type="caution">
    <text evidence="7">The sequence shown here is derived from an EMBL/GenBank/DDBJ whole genome shotgun (WGS) entry which is preliminary data.</text>
</comment>
<sequence length="527" mass="58992">MTEPRPKRPRTTPRNSAANELELEETPFSTLRKLAAVAPKRTTPQTRRTPTAGPSSTGRHISRTPIGQRQTARRGPPTTPHALKALEARRNAALTPGRDRRRSGRMQRATPRDVLRNLSRLLARNSATIEPSPQLHNIQHVRSGMLDEDEEEEEEDHPPAPRLSMPLNDLSDDDSFHVKPPRLSIALNDDDITTRSLEANRRATVDTIPRLSLGSTHLSERFADLNELGIDAASILDEAGNVTVDDDTARDLLEQAGFDVDVLLEEDTQDVQAFAEALRRGGRHSDIGVGAGQEVEDDTFRFVVPDRARFMREQREAEEKEDDQAEEEATEEQIPPLDGLDDAEAEDQLDEETADADDAHERTLREDSITAAERPQADPMKPTAKSAKHRRKELKVSKHGIEYPSLPPTVVKRLATTFLRSAGNGNAKINKETLDAIVQTSDWFFEQIGEDLESYADHAGRRTIDEGDVVTLMKRQRLLNANTTPFSLAQKFLSRELLQEIRMPTPAKSKKAKKRRMETIDEEESVG</sequence>
<comment type="subcellular location">
    <subcellularLocation>
        <location evidence="2">Chromosome</location>
    </subcellularLocation>
    <subcellularLocation>
        <location evidence="1">Nucleus</location>
    </subcellularLocation>
</comment>
<keyword evidence="8" id="KW-1185">Reference proteome</keyword>
<feature type="region of interest" description="Disordered" evidence="5">
    <location>
        <begin position="1"/>
        <end position="115"/>
    </location>
</feature>
<dbReference type="Proteomes" id="UP001172684">
    <property type="component" value="Unassembled WGS sequence"/>
</dbReference>
<dbReference type="PANTHER" id="PTHR22980">
    <property type="entry name" value="CORTISTATIN"/>
    <property type="match status" value="1"/>
</dbReference>
<feature type="compositionally biased region" description="Low complexity" evidence="5">
    <location>
        <begin position="39"/>
        <end position="51"/>
    </location>
</feature>
<proteinExistence type="predicted"/>
<evidence type="ECO:0000259" key="6">
    <source>
        <dbReference type="Pfam" id="PF15511"/>
    </source>
</evidence>
<organism evidence="7 8">
    <name type="scientific">Coniosporium apollinis</name>
    <dbReference type="NCBI Taxonomy" id="61459"/>
    <lineage>
        <taxon>Eukaryota</taxon>
        <taxon>Fungi</taxon>
        <taxon>Dikarya</taxon>
        <taxon>Ascomycota</taxon>
        <taxon>Pezizomycotina</taxon>
        <taxon>Dothideomycetes</taxon>
        <taxon>Dothideomycetes incertae sedis</taxon>
        <taxon>Coniosporium</taxon>
    </lineage>
</organism>
<feature type="domain" description="CENP-T/Histone H4 histone fold" evidence="6">
    <location>
        <begin position="399"/>
        <end position="505"/>
    </location>
</feature>
<feature type="compositionally biased region" description="Basic and acidic residues" evidence="5">
    <location>
        <begin position="357"/>
        <end position="368"/>
    </location>
</feature>
<evidence type="ECO:0000256" key="2">
    <source>
        <dbReference type="ARBA" id="ARBA00004286"/>
    </source>
</evidence>
<evidence type="ECO:0000256" key="5">
    <source>
        <dbReference type="SAM" id="MobiDB-lite"/>
    </source>
</evidence>
<keyword evidence="3" id="KW-0158">Chromosome</keyword>
<feature type="compositionally biased region" description="Acidic residues" evidence="5">
    <location>
        <begin position="319"/>
        <end position="331"/>
    </location>
</feature>
<feature type="compositionally biased region" description="Polar residues" evidence="5">
    <location>
        <begin position="52"/>
        <end position="70"/>
    </location>
</feature>
<accession>A0ABQ9NW13</accession>
<feature type="region of interest" description="Disordered" evidence="5">
    <location>
        <begin position="145"/>
        <end position="164"/>
    </location>
</feature>
<evidence type="ECO:0000313" key="7">
    <source>
        <dbReference type="EMBL" id="KAJ9665928.1"/>
    </source>
</evidence>
<feature type="region of interest" description="Disordered" evidence="5">
    <location>
        <begin position="503"/>
        <end position="527"/>
    </location>
</feature>
<dbReference type="InterPro" id="IPR009072">
    <property type="entry name" value="Histone-fold"/>
</dbReference>
<evidence type="ECO:0000256" key="3">
    <source>
        <dbReference type="ARBA" id="ARBA00022454"/>
    </source>
</evidence>
<evidence type="ECO:0000256" key="1">
    <source>
        <dbReference type="ARBA" id="ARBA00004123"/>
    </source>
</evidence>
<evidence type="ECO:0000256" key="4">
    <source>
        <dbReference type="ARBA" id="ARBA00023242"/>
    </source>
</evidence>
<keyword evidence="4" id="KW-0539">Nucleus</keyword>
<dbReference type="PANTHER" id="PTHR22980:SF5">
    <property type="entry name" value="CENP-T_HISTONE H4 HISTONE FOLD DOMAIN-CONTAINING PROTEIN"/>
    <property type="match status" value="1"/>
</dbReference>
<dbReference type="Pfam" id="PF15511">
    <property type="entry name" value="CENP-T_C"/>
    <property type="match status" value="1"/>
</dbReference>
<feature type="region of interest" description="Disordered" evidence="5">
    <location>
        <begin position="314"/>
        <end position="395"/>
    </location>
</feature>
<dbReference type="EMBL" id="JAPDRL010000024">
    <property type="protein sequence ID" value="KAJ9665928.1"/>
    <property type="molecule type" value="Genomic_DNA"/>
</dbReference>
<protein>
    <recommendedName>
        <fullName evidence="6">CENP-T/Histone H4 histone fold domain-containing protein</fullName>
    </recommendedName>
</protein>
<dbReference type="Gene3D" id="1.10.20.10">
    <property type="entry name" value="Histone, subunit A"/>
    <property type="match status" value="1"/>
</dbReference>
<dbReference type="SUPFAM" id="SSF47113">
    <property type="entry name" value="Histone-fold"/>
    <property type="match status" value="1"/>
</dbReference>
<feature type="compositionally biased region" description="Acidic residues" evidence="5">
    <location>
        <begin position="146"/>
        <end position="156"/>
    </location>
</feature>
<name>A0ABQ9NW13_9PEZI</name>
<gene>
    <name evidence="7" type="ORF">H2201_004052</name>
</gene>